<feature type="non-terminal residue" evidence="2">
    <location>
        <position position="49"/>
    </location>
</feature>
<dbReference type="EMBL" id="UINC01165791">
    <property type="protein sequence ID" value="SVD67387.1"/>
    <property type="molecule type" value="Genomic_DNA"/>
</dbReference>
<reference evidence="2" key="1">
    <citation type="submission" date="2018-05" db="EMBL/GenBank/DDBJ databases">
        <authorList>
            <person name="Lanie J.A."/>
            <person name="Ng W.-L."/>
            <person name="Kazmierczak K.M."/>
            <person name="Andrzejewski T.M."/>
            <person name="Davidsen T.M."/>
            <person name="Wayne K.J."/>
            <person name="Tettelin H."/>
            <person name="Glass J.I."/>
            <person name="Rusch D."/>
            <person name="Podicherti R."/>
            <person name="Tsui H.-C.T."/>
            <person name="Winkler M.E."/>
        </authorList>
    </citation>
    <scope>NUCLEOTIDE SEQUENCE</scope>
</reference>
<feature type="compositionally biased region" description="Polar residues" evidence="1">
    <location>
        <begin position="1"/>
        <end position="14"/>
    </location>
</feature>
<feature type="non-terminal residue" evidence="2">
    <location>
        <position position="1"/>
    </location>
</feature>
<protein>
    <submittedName>
        <fullName evidence="2">Uncharacterized protein</fullName>
    </submittedName>
</protein>
<organism evidence="2">
    <name type="scientific">marine metagenome</name>
    <dbReference type="NCBI Taxonomy" id="408172"/>
    <lineage>
        <taxon>unclassified sequences</taxon>
        <taxon>metagenomes</taxon>
        <taxon>ecological metagenomes</taxon>
    </lineage>
</organism>
<name>A0A382X885_9ZZZZ</name>
<accession>A0A382X885</accession>
<sequence length="49" mass="5135">QASPQPSGNSINTKSPQAAPPPASSFEMWVSQTAWAVTWMPSPSAECST</sequence>
<dbReference type="AlphaFoldDB" id="A0A382X885"/>
<evidence type="ECO:0000256" key="1">
    <source>
        <dbReference type="SAM" id="MobiDB-lite"/>
    </source>
</evidence>
<gene>
    <name evidence="2" type="ORF">METZ01_LOCUS420241</name>
</gene>
<evidence type="ECO:0000313" key="2">
    <source>
        <dbReference type="EMBL" id="SVD67387.1"/>
    </source>
</evidence>
<feature type="region of interest" description="Disordered" evidence="1">
    <location>
        <begin position="1"/>
        <end position="26"/>
    </location>
</feature>
<proteinExistence type="predicted"/>